<keyword evidence="2" id="KW-0732">Signal</keyword>
<dbReference type="EMBL" id="JACIJH010000010">
    <property type="protein sequence ID" value="MBB5707589.1"/>
    <property type="molecule type" value="Genomic_DNA"/>
</dbReference>
<evidence type="ECO:0000313" key="5">
    <source>
        <dbReference type="Proteomes" id="UP000537161"/>
    </source>
</evidence>
<name>A0A7W9B7A3_9SPHN</name>
<reference evidence="4 5" key="1">
    <citation type="submission" date="2020-08" db="EMBL/GenBank/DDBJ databases">
        <title>Genomic Encyclopedia of Type Strains, Phase IV (KMG-IV): sequencing the most valuable type-strain genomes for metagenomic binning, comparative biology and taxonomic classification.</title>
        <authorList>
            <person name="Goeker M."/>
        </authorList>
    </citation>
    <scope>NUCLEOTIDE SEQUENCE [LARGE SCALE GENOMIC DNA]</scope>
    <source>
        <strain evidence="4 5">DSM 27163</strain>
    </source>
</reference>
<accession>A0A7W9B7A3</accession>
<evidence type="ECO:0000259" key="3">
    <source>
        <dbReference type="Pfam" id="PF06904"/>
    </source>
</evidence>
<feature type="region of interest" description="Disordered" evidence="1">
    <location>
        <begin position="32"/>
        <end position="51"/>
    </location>
</feature>
<feature type="signal peptide" evidence="2">
    <location>
        <begin position="1"/>
        <end position="20"/>
    </location>
</feature>
<evidence type="ECO:0000313" key="4">
    <source>
        <dbReference type="EMBL" id="MBB5707589.1"/>
    </source>
</evidence>
<dbReference type="Proteomes" id="UP000537161">
    <property type="component" value="Unassembled WGS sequence"/>
</dbReference>
<dbReference type="Pfam" id="PF06904">
    <property type="entry name" value="Extensin-like_C"/>
    <property type="match status" value="1"/>
</dbReference>
<organism evidence="4 5">
    <name type="scientific">Sphingopyxis panaciterrulae</name>
    <dbReference type="NCBI Taxonomy" id="462372"/>
    <lineage>
        <taxon>Bacteria</taxon>
        <taxon>Pseudomonadati</taxon>
        <taxon>Pseudomonadota</taxon>
        <taxon>Alphaproteobacteria</taxon>
        <taxon>Sphingomonadales</taxon>
        <taxon>Sphingomonadaceae</taxon>
        <taxon>Sphingopyxis</taxon>
    </lineage>
</organism>
<proteinExistence type="predicted"/>
<keyword evidence="5" id="KW-1185">Reference proteome</keyword>
<dbReference type="InterPro" id="IPR009683">
    <property type="entry name" value="Extensin-like_C"/>
</dbReference>
<comment type="caution">
    <text evidence="4">The sequence shown here is derived from an EMBL/GenBank/DDBJ whole genome shotgun (WGS) entry which is preliminary data.</text>
</comment>
<sequence length="231" mass="24734">MPIFLQPRMLLTAAAALALSACFGTPDAMKGGGTKRSGGATAQRPQTTGAPSFTSAAARQCAVDLRQAGVKFTPLPNEDHGGGCSSIDSVKLLDIGTPVTNLGPMTCPLARNFAAWVEYAVRPAARLYFRTEVVKVETYGTYSCRNIYGGRSGRLSQHATSNAVDVAGFVLADGRRIMLDGGWHGDQSSQQFLRALHKSACRRFGTVLSPDYNAAHYNHFHLDMSGNGYCR</sequence>
<dbReference type="AlphaFoldDB" id="A0A7W9B7A3"/>
<feature type="domain" description="Extensin-like C-terminal" evidence="3">
    <location>
        <begin position="60"/>
        <end position="231"/>
    </location>
</feature>
<evidence type="ECO:0000256" key="2">
    <source>
        <dbReference type="SAM" id="SignalP"/>
    </source>
</evidence>
<evidence type="ECO:0000256" key="1">
    <source>
        <dbReference type="SAM" id="MobiDB-lite"/>
    </source>
</evidence>
<feature type="chain" id="PRO_5030695178" description="Extensin-like C-terminal domain-containing protein" evidence="2">
    <location>
        <begin position="21"/>
        <end position="231"/>
    </location>
</feature>
<protein>
    <recommendedName>
        <fullName evidence="3">Extensin-like C-terminal domain-containing protein</fullName>
    </recommendedName>
</protein>
<gene>
    <name evidence="4" type="ORF">FHR21_002956</name>
</gene>